<dbReference type="AlphaFoldDB" id="A0A183F2K0"/>
<dbReference type="EMBL" id="UZAH01000235">
    <property type="protein sequence ID" value="VDO18745.1"/>
    <property type="molecule type" value="Genomic_DNA"/>
</dbReference>
<keyword evidence="1" id="KW-0732">Signal</keyword>
<feature type="chain" id="PRO_5044551204" evidence="1">
    <location>
        <begin position="23"/>
        <end position="104"/>
    </location>
</feature>
<reference evidence="2 3" key="1">
    <citation type="submission" date="2018-11" db="EMBL/GenBank/DDBJ databases">
        <authorList>
            <consortium name="Pathogen Informatics"/>
        </authorList>
    </citation>
    <scope>NUCLEOTIDE SEQUENCE [LARGE SCALE GENOMIC DNA]</scope>
</reference>
<keyword evidence="3" id="KW-1185">Reference proteome</keyword>
<dbReference type="WBParaSite" id="HPBE_0000036201-mRNA-1">
    <property type="protein sequence ID" value="HPBE_0000036201-mRNA-1"/>
    <property type="gene ID" value="HPBE_0000036201"/>
</dbReference>
<organism evidence="3 4">
    <name type="scientific">Heligmosomoides polygyrus</name>
    <name type="common">Parasitic roundworm</name>
    <dbReference type="NCBI Taxonomy" id="6339"/>
    <lineage>
        <taxon>Eukaryota</taxon>
        <taxon>Metazoa</taxon>
        <taxon>Ecdysozoa</taxon>
        <taxon>Nematoda</taxon>
        <taxon>Chromadorea</taxon>
        <taxon>Rhabditida</taxon>
        <taxon>Rhabditina</taxon>
        <taxon>Rhabditomorpha</taxon>
        <taxon>Strongyloidea</taxon>
        <taxon>Heligmosomidae</taxon>
        <taxon>Heligmosomoides</taxon>
    </lineage>
</organism>
<name>A0A183F2K0_HELPZ</name>
<proteinExistence type="predicted"/>
<accession>A0A3P7WZ59</accession>
<evidence type="ECO:0000313" key="3">
    <source>
        <dbReference type="Proteomes" id="UP000050761"/>
    </source>
</evidence>
<sequence length="104" mass="11462">MCLWLMVPFILAVLCYISIVNCGCGEKEAEKIAKKAAMQQQLQQQQQYQKQQKTVGGLPASFPCPGVGVVLETMVDVSYDGGFDDMHRSASNEVSNTMEDTTRP</sequence>
<evidence type="ECO:0000256" key="1">
    <source>
        <dbReference type="SAM" id="SignalP"/>
    </source>
</evidence>
<feature type="signal peptide" evidence="1">
    <location>
        <begin position="1"/>
        <end position="22"/>
    </location>
</feature>
<protein>
    <submittedName>
        <fullName evidence="2 4">Uncharacterized protein</fullName>
    </submittedName>
</protein>
<reference evidence="4" key="2">
    <citation type="submission" date="2019-09" db="UniProtKB">
        <authorList>
            <consortium name="WormBaseParasite"/>
        </authorList>
    </citation>
    <scope>IDENTIFICATION</scope>
</reference>
<accession>A0A183F2K0</accession>
<evidence type="ECO:0000313" key="4">
    <source>
        <dbReference type="WBParaSite" id="HPBE_0000036201-mRNA-1"/>
    </source>
</evidence>
<evidence type="ECO:0000313" key="2">
    <source>
        <dbReference type="EMBL" id="VDO18745.1"/>
    </source>
</evidence>
<gene>
    <name evidence="2" type="ORF">HPBE_LOCUS363</name>
</gene>
<dbReference type="Proteomes" id="UP000050761">
    <property type="component" value="Unassembled WGS sequence"/>
</dbReference>